<dbReference type="EMBL" id="WTUX01000015">
    <property type="protein sequence ID" value="MZR13779.1"/>
    <property type="molecule type" value="Genomic_DNA"/>
</dbReference>
<protein>
    <recommendedName>
        <fullName evidence="2">SHOCT domain-containing protein</fullName>
    </recommendedName>
</protein>
<evidence type="ECO:0000313" key="3">
    <source>
        <dbReference type="EMBL" id="MZR13779.1"/>
    </source>
</evidence>
<evidence type="ECO:0000256" key="1">
    <source>
        <dbReference type="SAM" id="Phobius"/>
    </source>
</evidence>
<keyword evidence="4" id="KW-1185">Reference proteome</keyword>
<feature type="domain" description="SHOCT" evidence="2">
    <location>
        <begin position="45"/>
        <end position="71"/>
    </location>
</feature>
<sequence>MWGNGYGMAGGLMMLVFWGAIIALIVFAVRWFDGGSGSARAQRKEALDVLRHRFAKGEIDEDEFRTRKAALEE</sequence>
<dbReference type="Pfam" id="PF09851">
    <property type="entry name" value="SHOCT"/>
    <property type="match status" value="1"/>
</dbReference>
<dbReference type="InterPro" id="IPR018649">
    <property type="entry name" value="SHOCT"/>
</dbReference>
<keyword evidence="1" id="KW-0812">Transmembrane</keyword>
<evidence type="ECO:0000259" key="2">
    <source>
        <dbReference type="Pfam" id="PF09851"/>
    </source>
</evidence>
<dbReference type="Proteomes" id="UP000467322">
    <property type="component" value="Unassembled WGS sequence"/>
</dbReference>
<proteinExistence type="predicted"/>
<name>A0A845M453_9RHOB</name>
<feature type="transmembrane region" description="Helical" evidence="1">
    <location>
        <begin position="12"/>
        <end position="32"/>
    </location>
</feature>
<gene>
    <name evidence="3" type="ORF">GQE99_12220</name>
</gene>
<comment type="caution">
    <text evidence="3">The sequence shown here is derived from an EMBL/GenBank/DDBJ whole genome shotgun (WGS) entry which is preliminary data.</text>
</comment>
<keyword evidence="1" id="KW-0472">Membrane</keyword>
<organism evidence="3 4">
    <name type="scientific">Maritimibacter harenae</name>
    <dbReference type="NCBI Taxonomy" id="2606218"/>
    <lineage>
        <taxon>Bacteria</taxon>
        <taxon>Pseudomonadati</taxon>
        <taxon>Pseudomonadota</taxon>
        <taxon>Alphaproteobacteria</taxon>
        <taxon>Rhodobacterales</taxon>
        <taxon>Roseobacteraceae</taxon>
        <taxon>Maritimibacter</taxon>
    </lineage>
</organism>
<reference evidence="3 4" key="1">
    <citation type="submission" date="2019-12" db="EMBL/GenBank/DDBJ databases">
        <title>Maritimibacter sp. nov. sp. isolated from sea sand.</title>
        <authorList>
            <person name="Kim J."/>
            <person name="Jeong S.E."/>
            <person name="Jung H.S."/>
            <person name="Jeon C.O."/>
        </authorList>
    </citation>
    <scope>NUCLEOTIDE SEQUENCE [LARGE SCALE GENOMIC DNA]</scope>
    <source>
        <strain evidence="3 4">DP07</strain>
    </source>
</reference>
<evidence type="ECO:0000313" key="4">
    <source>
        <dbReference type="Proteomes" id="UP000467322"/>
    </source>
</evidence>
<accession>A0A845M453</accession>
<keyword evidence="1" id="KW-1133">Transmembrane helix</keyword>
<dbReference type="AlphaFoldDB" id="A0A845M453"/>